<evidence type="ECO:0000259" key="1">
    <source>
        <dbReference type="Pfam" id="PF00561"/>
    </source>
</evidence>
<feature type="domain" description="AB hydrolase-1" evidence="1">
    <location>
        <begin position="40"/>
        <end position="166"/>
    </location>
</feature>
<dbReference type="InterPro" id="IPR029058">
    <property type="entry name" value="AB_hydrolase_fold"/>
</dbReference>
<accession>A0A2K0T1B4</accession>
<proteinExistence type="predicted"/>
<gene>
    <name evidence="2" type="ORF">TGAMA5MH_08736</name>
</gene>
<dbReference type="Gene3D" id="3.40.50.1820">
    <property type="entry name" value="alpha/beta hydrolase"/>
    <property type="match status" value="1"/>
</dbReference>
<dbReference type="AlphaFoldDB" id="A0A2K0T1B4"/>
<dbReference type="EMBL" id="MTYH01000083">
    <property type="protein sequence ID" value="PNP39318.1"/>
    <property type="molecule type" value="Genomic_DNA"/>
</dbReference>
<organism evidence="2 3">
    <name type="scientific">Trichoderma gamsii</name>
    <dbReference type="NCBI Taxonomy" id="398673"/>
    <lineage>
        <taxon>Eukaryota</taxon>
        <taxon>Fungi</taxon>
        <taxon>Dikarya</taxon>
        <taxon>Ascomycota</taxon>
        <taxon>Pezizomycotina</taxon>
        <taxon>Sordariomycetes</taxon>
        <taxon>Hypocreomycetidae</taxon>
        <taxon>Hypocreales</taxon>
        <taxon>Hypocreaceae</taxon>
        <taxon>Trichoderma</taxon>
    </lineage>
</organism>
<evidence type="ECO:0000313" key="2">
    <source>
        <dbReference type="EMBL" id="PNP39318.1"/>
    </source>
</evidence>
<dbReference type="Pfam" id="PF00561">
    <property type="entry name" value="Abhydrolase_1"/>
    <property type="match status" value="1"/>
</dbReference>
<dbReference type="OrthoDB" id="408373at2759"/>
<dbReference type="PANTHER" id="PTHR43329">
    <property type="entry name" value="EPOXIDE HYDROLASE"/>
    <property type="match status" value="1"/>
</dbReference>
<dbReference type="InterPro" id="IPR000073">
    <property type="entry name" value="AB_hydrolase_1"/>
</dbReference>
<name>A0A2K0T1B4_9HYPO</name>
<protein>
    <recommendedName>
        <fullName evidence="1">AB hydrolase-1 domain-containing protein</fullName>
    </recommendedName>
</protein>
<reference evidence="2 3" key="1">
    <citation type="submission" date="2017-02" db="EMBL/GenBank/DDBJ databases">
        <title>Genomes of Trichoderma spp. with biocontrol activity.</title>
        <authorList>
            <person name="Gardiner D."/>
            <person name="Kazan K."/>
            <person name="Vos C."/>
            <person name="Harvey P."/>
        </authorList>
    </citation>
    <scope>NUCLEOTIDE SEQUENCE [LARGE SCALE GENOMIC DNA]</scope>
    <source>
        <strain evidence="2 3">A5MH</strain>
    </source>
</reference>
<dbReference type="SUPFAM" id="SSF53474">
    <property type="entry name" value="alpha/beta-Hydrolases"/>
    <property type="match status" value="1"/>
</dbReference>
<dbReference type="Proteomes" id="UP000236546">
    <property type="component" value="Unassembled WGS sequence"/>
</dbReference>
<comment type="caution">
    <text evidence="2">The sequence shown here is derived from an EMBL/GenBank/DDBJ whole genome shotgun (WGS) entry which is preliminary data.</text>
</comment>
<evidence type="ECO:0000313" key="3">
    <source>
        <dbReference type="Proteomes" id="UP000236546"/>
    </source>
</evidence>
<sequence>MATPIALFPSSFTPFTVQTQSSPPVSIYGIKSSDSSSSLPPLLLLHGYPESHIIWHLIAPKLTSHYSVVIMDLRGYGASSKPANNTELYAKSHMAQDCIEVMDSLGYANRPFYVCAHDRGARVAHKLLVDHPTRVRKAILLDICPTLAMYNSPDPEFPKAYFHWYFLIQPYPLPETLINGAPRQLIEMFLGVGKHPIFHKDALEEYVKCMEDKDYVHATCQDYRASATHDLDEAREDLDKGRLIQSPIRVLVGKKGVVSRLFDVEKEWRNVTADGVPVEVEHIDAGHYIPEQVPDTVVSNILDFLK</sequence>